<feature type="transmembrane region" description="Helical" evidence="6">
    <location>
        <begin position="363"/>
        <end position="388"/>
    </location>
</feature>
<evidence type="ECO:0000313" key="8">
    <source>
        <dbReference type="Proteomes" id="UP000216991"/>
    </source>
</evidence>
<evidence type="ECO:0000256" key="6">
    <source>
        <dbReference type="SAM" id="Phobius"/>
    </source>
</evidence>
<feature type="transmembrane region" description="Helical" evidence="6">
    <location>
        <begin position="298"/>
        <end position="316"/>
    </location>
</feature>
<dbReference type="GO" id="GO:0005886">
    <property type="term" value="C:plasma membrane"/>
    <property type="evidence" value="ECO:0007669"/>
    <property type="project" value="UniProtKB-SubCell"/>
</dbReference>
<sequence length="429" mass="44382">MRLRTQVIWSFALKGLGAALALAVSWVVARLYGPLGSGLYAIGQTTVQVIGFIALIGLDSITLRTMAGEMKADGRAAARGAVKVAAKVVVPAAALAAGLLALLHPLAGRWLATPGAGEVLAIVSPAVIGIVIMRFTSFALRGAGVPVLSQSMEGPITSGLAILMLAGLAAMPERPPVWSVAIIYTAAMLATALFGTISYWRTVRHWPPPAPPPLRPMLVAGVPVMIAVVSGFAIDWLSMLLTSYFASPEAAGTLRVAAQTLLVTSLVISSFDAIIGPQIAASWKAGDKARIASLLRKTILGSLAATAPIFAVVLIWPEFIMGLFGPQFVVGATALQIVAVGNLIALSGGPVGSLLIMSGHERWSVLFALAAIVLLVALSAWLVPLYGVTGGAIALTGTMILRRLAGSLVVRHVVGINLFARPSQAQPKP</sequence>
<dbReference type="PANTHER" id="PTHR30250">
    <property type="entry name" value="PST FAMILY PREDICTED COLANIC ACID TRANSPORTER"/>
    <property type="match status" value="1"/>
</dbReference>
<feature type="transmembrane region" description="Helical" evidence="6">
    <location>
        <begin position="328"/>
        <end position="356"/>
    </location>
</feature>
<feature type="transmembrane region" description="Helical" evidence="6">
    <location>
        <begin position="41"/>
        <end position="63"/>
    </location>
</feature>
<protein>
    <recommendedName>
        <fullName evidence="9">Polysaccharide biosynthesis protein C-terminal domain-containing protein</fullName>
    </recommendedName>
</protein>
<feature type="transmembrane region" description="Helical" evidence="6">
    <location>
        <begin position="119"/>
        <end position="140"/>
    </location>
</feature>
<organism evidence="7 8">
    <name type="scientific">Sandarakinorhabdus cyanobacteriorum</name>
    <dbReference type="NCBI Taxonomy" id="1981098"/>
    <lineage>
        <taxon>Bacteria</taxon>
        <taxon>Pseudomonadati</taxon>
        <taxon>Pseudomonadota</taxon>
        <taxon>Alphaproteobacteria</taxon>
        <taxon>Sphingomonadales</taxon>
        <taxon>Sphingosinicellaceae</taxon>
        <taxon>Sandarakinorhabdus</taxon>
    </lineage>
</organism>
<feature type="transmembrane region" description="Helical" evidence="6">
    <location>
        <begin position="84"/>
        <end position="107"/>
    </location>
</feature>
<proteinExistence type="predicted"/>
<feature type="transmembrane region" description="Helical" evidence="6">
    <location>
        <begin position="7"/>
        <end position="29"/>
    </location>
</feature>
<accession>A0A255Y945</accession>
<keyword evidence="2" id="KW-1003">Cell membrane</keyword>
<dbReference type="Pfam" id="PF01943">
    <property type="entry name" value="Polysacc_synt"/>
    <property type="match status" value="1"/>
</dbReference>
<dbReference type="Proteomes" id="UP000216991">
    <property type="component" value="Unassembled WGS sequence"/>
</dbReference>
<keyword evidence="3 6" id="KW-0812">Transmembrane</keyword>
<comment type="subcellular location">
    <subcellularLocation>
        <location evidence="1">Cell membrane</location>
        <topology evidence="1">Multi-pass membrane protein</topology>
    </subcellularLocation>
</comment>
<evidence type="ECO:0008006" key="9">
    <source>
        <dbReference type="Google" id="ProtNLM"/>
    </source>
</evidence>
<feature type="transmembrane region" description="Helical" evidence="6">
    <location>
        <begin position="218"/>
        <end position="237"/>
    </location>
</feature>
<keyword evidence="5 6" id="KW-0472">Membrane</keyword>
<dbReference type="RefSeq" id="WP_094474701.1">
    <property type="nucleotide sequence ID" value="NZ_NOXT01000121.1"/>
</dbReference>
<feature type="transmembrane region" description="Helical" evidence="6">
    <location>
        <begin position="257"/>
        <end position="277"/>
    </location>
</feature>
<dbReference type="OrthoDB" id="7594524at2"/>
<evidence type="ECO:0000256" key="4">
    <source>
        <dbReference type="ARBA" id="ARBA00022989"/>
    </source>
</evidence>
<keyword evidence="8" id="KW-1185">Reference proteome</keyword>
<keyword evidence="4 6" id="KW-1133">Transmembrane helix</keyword>
<feature type="transmembrane region" description="Helical" evidence="6">
    <location>
        <begin position="177"/>
        <end position="197"/>
    </location>
</feature>
<evidence type="ECO:0000256" key="2">
    <source>
        <dbReference type="ARBA" id="ARBA00022475"/>
    </source>
</evidence>
<dbReference type="InterPro" id="IPR050833">
    <property type="entry name" value="Poly_Biosynth_Transport"/>
</dbReference>
<name>A0A255Y945_9SPHN</name>
<dbReference type="AlphaFoldDB" id="A0A255Y945"/>
<evidence type="ECO:0000256" key="3">
    <source>
        <dbReference type="ARBA" id="ARBA00022692"/>
    </source>
</evidence>
<feature type="transmembrane region" description="Helical" evidence="6">
    <location>
        <begin position="152"/>
        <end position="171"/>
    </location>
</feature>
<dbReference type="EMBL" id="NOXT01000121">
    <property type="protein sequence ID" value="OYQ25752.1"/>
    <property type="molecule type" value="Genomic_DNA"/>
</dbReference>
<comment type="caution">
    <text evidence="7">The sequence shown here is derived from an EMBL/GenBank/DDBJ whole genome shotgun (WGS) entry which is preliminary data.</text>
</comment>
<reference evidence="7 8" key="1">
    <citation type="submission" date="2017-07" db="EMBL/GenBank/DDBJ databases">
        <title>Sandarakinorhabdus cyanobacteriorum sp. nov., a novel bacterium isolated from cyanobacterial aggregates in a eutrophic lake.</title>
        <authorList>
            <person name="Cai H."/>
        </authorList>
    </citation>
    <scope>NUCLEOTIDE SEQUENCE [LARGE SCALE GENOMIC DNA]</scope>
    <source>
        <strain evidence="7 8">TH057</strain>
    </source>
</reference>
<gene>
    <name evidence="7" type="ORF">CHU93_13605</name>
</gene>
<dbReference type="PANTHER" id="PTHR30250:SF11">
    <property type="entry name" value="O-ANTIGEN TRANSPORTER-RELATED"/>
    <property type="match status" value="1"/>
</dbReference>
<evidence type="ECO:0000313" key="7">
    <source>
        <dbReference type="EMBL" id="OYQ25752.1"/>
    </source>
</evidence>
<evidence type="ECO:0000256" key="5">
    <source>
        <dbReference type="ARBA" id="ARBA00023136"/>
    </source>
</evidence>
<dbReference type="InterPro" id="IPR002797">
    <property type="entry name" value="Polysacc_synth"/>
</dbReference>
<evidence type="ECO:0000256" key="1">
    <source>
        <dbReference type="ARBA" id="ARBA00004651"/>
    </source>
</evidence>